<dbReference type="EMBL" id="BLLK01000057">
    <property type="protein sequence ID" value="GFH56948.1"/>
    <property type="molecule type" value="Genomic_DNA"/>
</dbReference>
<name>A0AAD3D3A7_9STRA</name>
<feature type="signal peptide" evidence="2">
    <location>
        <begin position="1"/>
        <end position="17"/>
    </location>
</feature>
<keyword evidence="1" id="KW-0175">Coiled coil</keyword>
<keyword evidence="4" id="KW-1185">Reference proteome</keyword>
<evidence type="ECO:0000313" key="4">
    <source>
        <dbReference type="Proteomes" id="UP001054902"/>
    </source>
</evidence>
<evidence type="ECO:0000256" key="2">
    <source>
        <dbReference type="SAM" id="SignalP"/>
    </source>
</evidence>
<keyword evidence="2" id="KW-0732">Signal</keyword>
<dbReference type="Proteomes" id="UP001054902">
    <property type="component" value="Unassembled WGS sequence"/>
</dbReference>
<sequence>MNRIVLPFLLFFLRCDGFTTNHLPRKNSVSLNVKEGETFEQFTNYMDIASPPVAISDENNSQQQKVMELNAALQTLRDQLAVVKDICQDLKEGELLDSDSKSHRADELSDELAKLIAIARDEEREHGINSAKASSAWEVVQKTILKAKDREHVVKPTATKKKKKNKEPFVDYFRESLVVVDDESIDAVFEAMKTIEDFTKNVEHVCQTGNSLKP</sequence>
<evidence type="ECO:0000256" key="1">
    <source>
        <dbReference type="SAM" id="Coils"/>
    </source>
</evidence>
<evidence type="ECO:0008006" key="5">
    <source>
        <dbReference type="Google" id="ProtNLM"/>
    </source>
</evidence>
<accession>A0AAD3D3A7</accession>
<proteinExistence type="predicted"/>
<comment type="caution">
    <text evidence="3">The sequence shown here is derived from an EMBL/GenBank/DDBJ whole genome shotgun (WGS) entry which is preliminary data.</text>
</comment>
<reference evidence="3 4" key="1">
    <citation type="journal article" date="2021" name="Sci. Rep.">
        <title>The genome of the diatom Chaetoceros tenuissimus carries an ancient integrated fragment of an extant virus.</title>
        <authorList>
            <person name="Hongo Y."/>
            <person name="Kimura K."/>
            <person name="Takaki Y."/>
            <person name="Yoshida Y."/>
            <person name="Baba S."/>
            <person name="Kobayashi G."/>
            <person name="Nagasaki K."/>
            <person name="Hano T."/>
            <person name="Tomaru Y."/>
        </authorList>
    </citation>
    <scope>NUCLEOTIDE SEQUENCE [LARGE SCALE GENOMIC DNA]</scope>
    <source>
        <strain evidence="3 4">NIES-3715</strain>
    </source>
</reference>
<organism evidence="3 4">
    <name type="scientific">Chaetoceros tenuissimus</name>
    <dbReference type="NCBI Taxonomy" id="426638"/>
    <lineage>
        <taxon>Eukaryota</taxon>
        <taxon>Sar</taxon>
        <taxon>Stramenopiles</taxon>
        <taxon>Ochrophyta</taxon>
        <taxon>Bacillariophyta</taxon>
        <taxon>Coscinodiscophyceae</taxon>
        <taxon>Chaetocerotophycidae</taxon>
        <taxon>Chaetocerotales</taxon>
        <taxon>Chaetocerotaceae</taxon>
        <taxon>Chaetoceros</taxon>
    </lineage>
</organism>
<feature type="chain" id="PRO_5042071426" description="Secreted protein" evidence="2">
    <location>
        <begin position="18"/>
        <end position="214"/>
    </location>
</feature>
<feature type="coiled-coil region" evidence="1">
    <location>
        <begin position="59"/>
        <end position="125"/>
    </location>
</feature>
<gene>
    <name evidence="3" type="ORF">CTEN210_13424</name>
</gene>
<dbReference type="AlphaFoldDB" id="A0AAD3D3A7"/>
<protein>
    <recommendedName>
        <fullName evidence="5">Secreted protein</fullName>
    </recommendedName>
</protein>
<evidence type="ECO:0000313" key="3">
    <source>
        <dbReference type="EMBL" id="GFH56948.1"/>
    </source>
</evidence>